<dbReference type="GO" id="GO:0005783">
    <property type="term" value="C:endoplasmic reticulum"/>
    <property type="evidence" value="ECO:0007669"/>
    <property type="project" value="TreeGrafter"/>
</dbReference>
<dbReference type="EnsemblMetazoa" id="CLYHEMT002880.1">
    <property type="protein sequence ID" value="CLYHEMP002880.1"/>
    <property type="gene ID" value="CLYHEMG002880"/>
</dbReference>
<dbReference type="GO" id="GO:0006457">
    <property type="term" value="P:protein folding"/>
    <property type="evidence" value="ECO:0007669"/>
    <property type="project" value="TreeGrafter"/>
</dbReference>
<evidence type="ECO:0000256" key="1">
    <source>
        <dbReference type="SAM" id="MobiDB-lite"/>
    </source>
</evidence>
<dbReference type="SUPFAM" id="SSF52833">
    <property type="entry name" value="Thioredoxin-like"/>
    <property type="match status" value="1"/>
</dbReference>
<sequence>MLRLLLTLTVFSTWNMLEVFGEGEQSPPVVQQSTNMFNNLTLETFEQSTKEKDIMLVLFFVPWCPHSKAIQPEWEKASNVLEQQKEYVLGRVNCEDSGKTLCEKYDVKKYPTVKLFRHGQFQEDFDGRNADSLIDFVQRAQSTNGPVGTTPTPPSTSTTQSPPQQTGASLVNSEQQTQQQPQAQVVTQYQSAGENVNSQQQQVSAPVVQTQNQPQIAENAPVNPPSNPPSNTPAGGNSIQGFQSENKLSQQKAGPSLMSLYESVSKTKGGPHPLYPQTFHSQGPVGTAPASISQEPFIPKRDAAIMNYVMNRHEEIKQSPGDYQRLVTSKDVDQIKKYYEWKFKQLSLPEKEKQKRIELGSMLLGDKRAKD</sequence>
<dbReference type="GeneID" id="136817792"/>
<dbReference type="RefSeq" id="XP_066930209.1">
    <property type="nucleotide sequence ID" value="XM_067074108.1"/>
</dbReference>
<feature type="signal peptide" evidence="2">
    <location>
        <begin position="1"/>
        <end position="23"/>
    </location>
</feature>
<name>A0A7M5UQJ9_9CNID</name>
<evidence type="ECO:0000313" key="5">
    <source>
        <dbReference type="Proteomes" id="UP000594262"/>
    </source>
</evidence>
<evidence type="ECO:0000313" key="4">
    <source>
        <dbReference type="EnsemblMetazoa" id="CLYHEMP002880.1"/>
    </source>
</evidence>
<dbReference type="AlphaFoldDB" id="A0A7M5UQJ9"/>
<feature type="domain" description="Thioredoxin" evidence="3">
    <location>
        <begin position="20"/>
        <end position="142"/>
    </location>
</feature>
<dbReference type="Pfam" id="PF00085">
    <property type="entry name" value="Thioredoxin"/>
    <property type="match status" value="1"/>
</dbReference>
<dbReference type="InterPro" id="IPR051063">
    <property type="entry name" value="PDI"/>
</dbReference>
<feature type="compositionally biased region" description="Low complexity" evidence="1">
    <location>
        <begin position="175"/>
        <end position="211"/>
    </location>
</feature>
<dbReference type="PROSITE" id="PS51352">
    <property type="entry name" value="THIOREDOXIN_2"/>
    <property type="match status" value="1"/>
</dbReference>
<dbReference type="InterPro" id="IPR013766">
    <property type="entry name" value="Thioredoxin_domain"/>
</dbReference>
<organism evidence="4 5">
    <name type="scientific">Clytia hemisphaerica</name>
    <dbReference type="NCBI Taxonomy" id="252671"/>
    <lineage>
        <taxon>Eukaryota</taxon>
        <taxon>Metazoa</taxon>
        <taxon>Cnidaria</taxon>
        <taxon>Hydrozoa</taxon>
        <taxon>Hydroidolina</taxon>
        <taxon>Leptothecata</taxon>
        <taxon>Obeliida</taxon>
        <taxon>Clytiidae</taxon>
        <taxon>Clytia</taxon>
    </lineage>
</organism>
<reference evidence="4" key="1">
    <citation type="submission" date="2021-01" db="UniProtKB">
        <authorList>
            <consortium name="EnsemblMetazoa"/>
        </authorList>
    </citation>
    <scope>IDENTIFICATION</scope>
</reference>
<dbReference type="GO" id="GO:0003756">
    <property type="term" value="F:protein disulfide isomerase activity"/>
    <property type="evidence" value="ECO:0007669"/>
    <property type="project" value="TreeGrafter"/>
</dbReference>
<keyword evidence="2" id="KW-0732">Signal</keyword>
<dbReference type="PANTHER" id="PTHR45672">
    <property type="entry name" value="PROTEIN DISULFIDE-ISOMERASE C17H9.14C-RELATED"/>
    <property type="match status" value="1"/>
</dbReference>
<feature type="compositionally biased region" description="Pro residues" evidence="1">
    <location>
        <begin position="222"/>
        <end position="231"/>
    </location>
</feature>
<feature type="region of interest" description="Disordered" evidence="1">
    <location>
        <begin position="140"/>
        <end position="241"/>
    </location>
</feature>
<keyword evidence="5" id="KW-1185">Reference proteome</keyword>
<dbReference type="Proteomes" id="UP000594262">
    <property type="component" value="Unplaced"/>
</dbReference>
<dbReference type="Gene3D" id="3.40.30.10">
    <property type="entry name" value="Glutaredoxin"/>
    <property type="match status" value="1"/>
</dbReference>
<protein>
    <recommendedName>
        <fullName evidence="3">Thioredoxin domain-containing protein</fullName>
    </recommendedName>
</protein>
<feature type="chain" id="PRO_5029715382" description="Thioredoxin domain-containing protein" evidence="2">
    <location>
        <begin position="24"/>
        <end position="371"/>
    </location>
</feature>
<evidence type="ECO:0000259" key="3">
    <source>
        <dbReference type="PROSITE" id="PS51352"/>
    </source>
</evidence>
<accession>A0A7M5UQJ9</accession>
<dbReference type="OrthoDB" id="427280at2759"/>
<dbReference type="CDD" id="cd02961">
    <property type="entry name" value="PDI_a_family"/>
    <property type="match status" value="1"/>
</dbReference>
<proteinExistence type="predicted"/>
<evidence type="ECO:0000256" key="2">
    <source>
        <dbReference type="SAM" id="SignalP"/>
    </source>
</evidence>
<feature type="compositionally biased region" description="Low complexity" evidence="1">
    <location>
        <begin position="155"/>
        <end position="166"/>
    </location>
</feature>
<dbReference type="InterPro" id="IPR036249">
    <property type="entry name" value="Thioredoxin-like_sf"/>
</dbReference>